<dbReference type="EMBL" id="JX501336">
    <property type="protein sequence ID" value="AGN91825.1"/>
    <property type="molecule type" value="Genomic_DNA"/>
</dbReference>
<dbReference type="RefSeq" id="WP_032264591.1">
    <property type="nucleotide sequence ID" value="NZ_BFHM01000022.1"/>
</dbReference>
<dbReference type="InterPro" id="IPR050793">
    <property type="entry name" value="CMP-NeuNAc_synthase"/>
</dbReference>
<dbReference type="GO" id="GO:0016788">
    <property type="term" value="F:hydrolase activity, acting on ester bonds"/>
    <property type="evidence" value="ECO:0007669"/>
    <property type="project" value="UniProtKB-ARBA"/>
</dbReference>
<dbReference type="InterPro" id="IPR029044">
    <property type="entry name" value="Nucleotide-diphossugar_trans"/>
</dbReference>
<name>A0A0A8J6H2_ECOLX</name>
<dbReference type="Gene3D" id="3.40.50.1110">
    <property type="entry name" value="SGNH hydrolase"/>
    <property type="match status" value="1"/>
</dbReference>
<feature type="domain" description="SGNH hydrolase-type esterase" evidence="1">
    <location>
        <begin position="268"/>
        <end position="409"/>
    </location>
</feature>
<evidence type="ECO:0000313" key="2">
    <source>
        <dbReference type="EMBL" id="AGN91825.1"/>
    </source>
</evidence>
<reference evidence="3" key="2">
    <citation type="journal article" date="2016" name="PLoS ONE">
        <title>Comparison of O-Antigen Gene Clusters of All O-Serogroups of Escherichia coli and Proposal for Adopting a New Nomenclature for O-Typing.</title>
        <authorList>
            <person name="DebRoy C."/>
            <person name="Fratamico P.M."/>
            <person name="Yan X."/>
            <person name="Baranzoni G."/>
            <person name="Liu Y."/>
            <person name="Needleman D.S."/>
            <person name="Tebbs R."/>
            <person name="O'Connell C.D."/>
            <person name="Allred A."/>
            <person name="Swimley M."/>
            <person name="Mwangi M."/>
            <person name="Kapur V."/>
            <person name="Raygoza Garay J.A."/>
            <person name="Roberts E.L."/>
            <person name="Katani R."/>
        </authorList>
    </citation>
    <scope>NUCLEOTIDE SEQUENCE</scope>
    <source>
        <strain evidence="3">S 239</strain>
    </source>
</reference>
<dbReference type="InterPro" id="IPR036514">
    <property type="entry name" value="SGNH_hydro_sf"/>
</dbReference>
<proteinExistence type="predicted"/>
<evidence type="ECO:0000313" key="5">
    <source>
        <dbReference type="EMBL" id="OJR57263.1"/>
    </source>
</evidence>
<dbReference type="Pfam" id="PF02348">
    <property type="entry name" value="CTP_transf_3"/>
    <property type="match status" value="1"/>
</dbReference>
<dbReference type="Gene3D" id="3.90.550.10">
    <property type="entry name" value="Spore Coat Polysaccharide Biosynthesis Protein SpsA, Chain A"/>
    <property type="match status" value="1"/>
</dbReference>
<keyword evidence="4" id="KW-0548">Nucleotidyltransferase</keyword>
<dbReference type="EMBL" id="MOKI01000001">
    <property type="protein sequence ID" value="OJR57263.1"/>
    <property type="molecule type" value="Genomic_DNA"/>
</dbReference>
<dbReference type="SUPFAM" id="SSF52266">
    <property type="entry name" value="SGNH hydrolase"/>
    <property type="match status" value="1"/>
</dbReference>
<dbReference type="InterPro" id="IPR013830">
    <property type="entry name" value="SGNH_hydro"/>
</dbReference>
<sequence>MANRLAIIPARSGSKGLANKNILMLMGKPLIAYTIEAAVNSKCFSKVIVSTDSIEYKYIAEQYGAEVLIRNERLASDTATSFMVIEDVLKKYRGFDYFVLLQPTSPFRNTKHIQESIDLFESKEGINFLVSVTESNKNSELIKPLDELHRLTNFGSDFSNYRRQNVKEYSPNGAIFIGRNDSYLKKKHFFGSDSIAYIMNKEDSIDIDDRIDFEIAIALATKKLKQELLIKKIKHRIAEKFSKINSGAPITLIGHSLFDNWEIDSLAGKKVNNYGIAGINSEQYYQFVLKNGIISELGDVVFLYSGTNDIVLENWTVEYTIYWTTKIIEELKKINSNVRVYLLAVPPVNGRVDRNNYIINELNHLLFRHVKCLSNVCWVPLSKAFYDEFGNLKHSFTSDGLHFTKKAYEQLQRDLEEVMK</sequence>
<protein>
    <submittedName>
        <fullName evidence="4 5">Acylneuraminate cytidylyltransferase</fullName>
    </submittedName>
</protein>
<dbReference type="EMBL" id="AB812055">
    <property type="protein sequence ID" value="BAQ01637.1"/>
    <property type="molecule type" value="Genomic_DNA"/>
</dbReference>
<keyword evidence="4" id="KW-0808">Transferase</keyword>
<dbReference type="PANTHER" id="PTHR21485">
    <property type="entry name" value="HAD SUPERFAMILY MEMBERS CMAS AND KDSC"/>
    <property type="match status" value="1"/>
</dbReference>
<evidence type="ECO:0000313" key="3">
    <source>
        <dbReference type="EMBL" id="AIG62398.1"/>
    </source>
</evidence>
<evidence type="ECO:0000259" key="1">
    <source>
        <dbReference type="Pfam" id="PF13472"/>
    </source>
</evidence>
<gene>
    <name evidence="4" type="primary">nnaC</name>
    <name evidence="5" type="ORF">BK383_01490</name>
</gene>
<dbReference type="GO" id="GO:0008781">
    <property type="term" value="F:N-acylneuraminate cytidylyltransferase activity"/>
    <property type="evidence" value="ECO:0007669"/>
    <property type="project" value="TreeGrafter"/>
</dbReference>
<evidence type="ECO:0000313" key="4">
    <source>
        <dbReference type="EMBL" id="BAQ01637.1"/>
    </source>
</evidence>
<evidence type="ECO:0000313" key="6">
    <source>
        <dbReference type="Proteomes" id="UP000184277"/>
    </source>
</evidence>
<dbReference type="SUPFAM" id="SSF53448">
    <property type="entry name" value="Nucleotide-diphospho-sugar transferases"/>
    <property type="match status" value="1"/>
</dbReference>
<dbReference type="Pfam" id="PF13472">
    <property type="entry name" value="Lipase_GDSL_2"/>
    <property type="match status" value="1"/>
</dbReference>
<dbReference type="PANTHER" id="PTHR21485:SF6">
    <property type="entry name" value="N-ACYLNEURAMINATE CYTIDYLYLTRANSFERASE-RELATED"/>
    <property type="match status" value="1"/>
</dbReference>
<reference evidence="2" key="4">
    <citation type="submission" date="2017-01" db="EMBL/GenBank/DDBJ databases">
        <title>E. coli O antigen sequences.</title>
        <authorList>
            <person name="Liu Y."/>
            <person name="Fratamico P."/>
            <person name="Yan X."/>
            <person name="Ream A."/>
            <person name="DebRoy C."/>
            <person name="Wang W."/>
            <person name="Losada L."/>
            <person name="Sanka R."/>
            <person name="Brinkac L."/>
            <person name="Radune D."/>
            <person name="Meng J."/>
            <person name="Toro M."/>
            <person name="Li R."/>
        </authorList>
    </citation>
    <scope>NUCLEOTIDE SEQUENCE</scope>
    <source>
        <strain evidence="2">O131</strain>
    </source>
</reference>
<accession>A0A0A8J6H2</accession>
<dbReference type="CDD" id="cd02513">
    <property type="entry name" value="CMP-NeuAc_Synthase"/>
    <property type="match status" value="1"/>
</dbReference>
<dbReference type="CDD" id="cd01841">
    <property type="entry name" value="NnaC_like"/>
    <property type="match status" value="1"/>
</dbReference>
<organism evidence="4">
    <name type="scientific">Escherichia coli</name>
    <dbReference type="NCBI Taxonomy" id="562"/>
    <lineage>
        <taxon>Bacteria</taxon>
        <taxon>Pseudomonadati</taxon>
        <taxon>Pseudomonadota</taxon>
        <taxon>Gammaproteobacteria</taxon>
        <taxon>Enterobacterales</taxon>
        <taxon>Enterobacteriaceae</taxon>
        <taxon>Escherichia</taxon>
    </lineage>
</organism>
<dbReference type="EMBL" id="KJ755544">
    <property type="protein sequence ID" value="AIG62398.1"/>
    <property type="molecule type" value="Genomic_DNA"/>
</dbReference>
<reference evidence="5 6" key="3">
    <citation type="submission" date="2016-10" db="EMBL/GenBank/DDBJ databases">
        <title>Comprehensive resistome analysis reveals the prevalence of NDM and MCR-1 in Chinese poultry production.</title>
        <authorList>
            <person name="Wang Y."/>
            <person name="Zhang R."/>
            <person name="Li J."/>
            <person name="Wu Z."/>
            <person name="Wenjuan Y."/>
            <person name="Schwarz S."/>
            <person name="Tyrrell J."/>
            <person name="Zheng Y."/>
            <person name="Wang S."/>
            <person name="Shen Z."/>
            <person name="Liu Z."/>
            <person name="Lei L."/>
            <person name="Li M."/>
            <person name="Zhang Q."/>
            <person name="Wu C."/>
            <person name="Zhang Q."/>
            <person name="Wu Y."/>
            <person name="Walsh T."/>
            <person name="Shen J."/>
        </authorList>
    </citation>
    <scope>NUCLEOTIDE SEQUENCE [LARGE SCALE GENOMIC DNA]</scope>
    <source>
        <strain evidence="5 6">570</strain>
    </source>
</reference>
<reference evidence="4" key="1">
    <citation type="journal article" date="2014" name="DNA Res.">
        <title>A complete view of the genetic diversity of the Escherichia coli O-antigen biosynthesis gene cluster.</title>
        <authorList>
            <person name="Iguchi A."/>
            <person name="Iyoda S."/>
            <person name="Kikuchi T."/>
            <person name="Ogura Y."/>
            <person name="Katsura K."/>
            <person name="Ohnishi M."/>
            <person name="Hayashi T."/>
            <person name="Thomson N.R."/>
        </authorList>
    </citation>
    <scope>NUCLEOTIDE SEQUENCE</scope>
    <source>
        <strain evidence="4">S239</strain>
    </source>
</reference>
<dbReference type="AlphaFoldDB" id="A0A0A8J6H2"/>
<dbReference type="InterPro" id="IPR003329">
    <property type="entry name" value="Cytidylyl_trans"/>
</dbReference>
<dbReference type="Proteomes" id="UP000184277">
    <property type="component" value="Unassembled WGS sequence"/>
</dbReference>